<name>A0A409WNZ1_PSICY</name>
<organism evidence="1 2">
    <name type="scientific">Psilocybe cyanescens</name>
    <dbReference type="NCBI Taxonomy" id="93625"/>
    <lineage>
        <taxon>Eukaryota</taxon>
        <taxon>Fungi</taxon>
        <taxon>Dikarya</taxon>
        <taxon>Basidiomycota</taxon>
        <taxon>Agaricomycotina</taxon>
        <taxon>Agaricomycetes</taxon>
        <taxon>Agaricomycetidae</taxon>
        <taxon>Agaricales</taxon>
        <taxon>Agaricineae</taxon>
        <taxon>Strophariaceae</taxon>
        <taxon>Psilocybe</taxon>
    </lineage>
</organism>
<dbReference type="EMBL" id="NHYD01003342">
    <property type="protein sequence ID" value="PPQ80219.1"/>
    <property type="molecule type" value="Genomic_DNA"/>
</dbReference>
<proteinExistence type="predicted"/>
<evidence type="ECO:0000313" key="1">
    <source>
        <dbReference type="EMBL" id="PPQ80219.1"/>
    </source>
</evidence>
<evidence type="ECO:0000313" key="2">
    <source>
        <dbReference type="Proteomes" id="UP000283269"/>
    </source>
</evidence>
<dbReference type="InParanoid" id="A0A409WNZ1"/>
<gene>
    <name evidence="1" type="ORF">CVT25_003572</name>
</gene>
<dbReference type="Proteomes" id="UP000283269">
    <property type="component" value="Unassembled WGS sequence"/>
</dbReference>
<reference evidence="1 2" key="1">
    <citation type="journal article" date="2018" name="Evol. Lett.">
        <title>Horizontal gene cluster transfer increased hallucinogenic mushroom diversity.</title>
        <authorList>
            <person name="Reynolds H.T."/>
            <person name="Vijayakumar V."/>
            <person name="Gluck-Thaler E."/>
            <person name="Korotkin H.B."/>
            <person name="Matheny P.B."/>
            <person name="Slot J.C."/>
        </authorList>
    </citation>
    <scope>NUCLEOTIDE SEQUENCE [LARGE SCALE GENOMIC DNA]</scope>
    <source>
        <strain evidence="1 2">2631</strain>
    </source>
</reference>
<accession>A0A409WNZ1</accession>
<sequence length="204" mass="22913">MSSLVDMLSKDVTECLVDVKDYYSKRSTYRIAKAYSHRAQVSLWTFKFESHRKIIQTALALYLSLGAVSVDTDKRLAFAFNLFPQLDPFQEDRLDTTQPVDNSTVLLTQDTTTETDRKSTQSSYVTARETMNSFSTSSLSRDQHRTLYSVASSRTAETDYGLYYRRMALSQITGDSTGGWVELSWGSELPSEVGEQSSSITNAG</sequence>
<comment type="caution">
    <text evidence="1">The sequence shown here is derived from an EMBL/GenBank/DDBJ whole genome shotgun (WGS) entry which is preliminary data.</text>
</comment>
<keyword evidence="2" id="KW-1185">Reference proteome</keyword>
<protein>
    <submittedName>
        <fullName evidence="1">Uncharacterized protein</fullName>
    </submittedName>
</protein>
<dbReference type="AlphaFoldDB" id="A0A409WNZ1"/>